<gene>
    <name evidence="3" type="ORF">CVT25_002294</name>
</gene>
<comment type="caution">
    <text evidence="3">The sequence shown here is derived from an EMBL/GenBank/DDBJ whole genome shotgun (WGS) entry which is preliminary data.</text>
</comment>
<evidence type="ECO:0000256" key="2">
    <source>
        <dbReference type="SAM" id="SignalP"/>
    </source>
</evidence>
<evidence type="ECO:0000256" key="1">
    <source>
        <dbReference type="SAM" id="Phobius"/>
    </source>
</evidence>
<dbReference type="Gene3D" id="3.80.10.10">
    <property type="entry name" value="Ribonuclease Inhibitor"/>
    <property type="match status" value="1"/>
</dbReference>
<dbReference type="AlphaFoldDB" id="A0A409WKA6"/>
<feature type="chain" id="PRO_5019134125" evidence="2">
    <location>
        <begin position="24"/>
        <end position="666"/>
    </location>
</feature>
<dbReference type="OrthoDB" id="5389493at2759"/>
<feature type="transmembrane region" description="Helical" evidence="1">
    <location>
        <begin position="119"/>
        <end position="144"/>
    </location>
</feature>
<sequence length="666" mass="75372">MRFFRSHHLFHLLLVTAIALALAASITNNGTGRDKASDILDIVSSTLFMVLTLIQSFHTVIFARMELTKEHREVHHDHRFGEKYGVFILLMISVLYLISETFSMVTIQDDEQANNERLLYPLGFLPELVAVMLYAIPGLVPALLQCYKAKARSRAEGPIIIDVIFNVSCCSVIVKTLSSGLFEYFIGVAEPVVEPFQELTSVEEDNALLDTVREVRVTPYAHLSIAQLFESSRKAPQTPCAKLYIDNTGHSTLRSLLPEDKRLICMWLDWMHPDRPLDIEIYAGSRQDEYMESILYRVAKRVEVWTRLVLRFDHESQLHHLMQSVRENAAVHGIVPRALKTADIDYCSYELNWDVSHLGNLLASTRSLESLRWKDHSLDRGKAELGACMPTGYTSSTRLRELLVARCFIDDLLSVLAECSQLSDVVVEKEVASPGGNRVFCKDYDTVGHVVHHRLRKLAIAHAAFDSLPVFDVLTLPGLADLSLKYRSHAKSNTIFHDFLGRSNGCNLDNLKFAEEAGSTGNHLIAYIESHWMTRSDIQHLSLEGSITNHVIDKLLERKLTGEHLVMPNLDTLQLRGCDTILSSDYTLRGGRKILDGQLTDLVHSRWTEFNPTMSRSPNKQATLRMAYLEGALGQIDLEHLPKLQSRRTTVTVTRLEIHAIRLSYF</sequence>
<dbReference type="InParanoid" id="A0A409WKA6"/>
<evidence type="ECO:0000313" key="3">
    <source>
        <dbReference type="EMBL" id="PPQ78965.1"/>
    </source>
</evidence>
<dbReference type="STRING" id="93625.A0A409WKA6"/>
<dbReference type="Proteomes" id="UP000283269">
    <property type="component" value="Unassembled WGS sequence"/>
</dbReference>
<reference evidence="3 4" key="1">
    <citation type="journal article" date="2018" name="Evol. Lett.">
        <title>Horizontal gene cluster transfer increased hallucinogenic mushroom diversity.</title>
        <authorList>
            <person name="Reynolds H.T."/>
            <person name="Vijayakumar V."/>
            <person name="Gluck-Thaler E."/>
            <person name="Korotkin H.B."/>
            <person name="Matheny P.B."/>
            <person name="Slot J.C."/>
        </authorList>
    </citation>
    <scope>NUCLEOTIDE SEQUENCE [LARGE SCALE GENOMIC DNA]</scope>
    <source>
        <strain evidence="3 4">2631</strain>
    </source>
</reference>
<keyword evidence="2" id="KW-0732">Signal</keyword>
<keyword evidence="1" id="KW-1133">Transmembrane helix</keyword>
<evidence type="ECO:0000313" key="4">
    <source>
        <dbReference type="Proteomes" id="UP000283269"/>
    </source>
</evidence>
<feature type="signal peptide" evidence="2">
    <location>
        <begin position="1"/>
        <end position="23"/>
    </location>
</feature>
<protein>
    <submittedName>
        <fullName evidence="3">Uncharacterized protein</fullName>
    </submittedName>
</protein>
<feature type="transmembrane region" description="Helical" evidence="1">
    <location>
        <begin position="84"/>
        <end position="107"/>
    </location>
</feature>
<dbReference type="EMBL" id="NHYD01003397">
    <property type="protein sequence ID" value="PPQ78965.1"/>
    <property type="molecule type" value="Genomic_DNA"/>
</dbReference>
<organism evidence="3 4">
    <name type="scientific">Psilocybe cyanescens</name>
    <dbReference type="NCBI Taxonomy" id="93625"/>
    <lineage>
        <taxon>Eukaryota</taxon>
        <taxon>Fungi</taxon>
        <taxon>Dikarya</taxon>
        <taxon>Basidiomycota</taxon>
        <taxon>Agaricomycotina</taxon>
        <taxon>Agaricomycetes</taxon>
        <taxon>Agaricomycetidae</taxon>
        <taxon>Agaricales</taxon>
        <taxon>Agaricineae</taxon>
        <taxon>Strophariaceae</taxon>
        <taxon>Psilocybe</taxon>
    </lineage>
</organism>
<keyword evidence="4" id="KW-1185">Reference proteome</keyword>
<dbReference type="InterPro" id="IPR032675">
    <property type="entry name" value="LRR_dom_sf"/>
</dbReference>
<proteinExistence type="predicted"/>
<name>A0A409WKA6_PSICY</name>
<feature type="transmembrane region" description="Helical" evidence="1">
    <location>
        <begin position="39"/>
        <end position="63"/>
    </location>
</feature>
<accession>A0A409WKA6</accession>
<keyword evidence="1" id="KW-0812">Transmembrane</keyword>
<keyword evidence="1" id="KW-0472">Membrane</keyword>